<dbReference type="EMBL" id="CP074694">
    <property type="protein sequence ID" value="QVL33126.1"/>
    <property type="molecule type" value="Genomic_DNA"/>
</dbReference>
<evidence type="ECO:0000256" key="2">
    <source>
        <dbReference type="ARBA" id="ARBA00022490"/>
    </source>
</evidence>
<name>A0A8E6B8K7_9BACT</name>
<keyword evidence="9" id="KW-1185">Reference proteome</keyword>
<dbReference type="EC" id="4.1.2.4" evidence="7"/>
<dbReference type="Pfam" id="PF01791">
    <property type="entry name" value="DeoC"/>
    <property type="match status" value="1"/>
</dbReference>
<feature type="active site" description="Proton donor/acceptor" evidence="7">
    <location>
        <position position="188"/>
    </location>
</feature>
<dbReference type="SMART" id="SM01133">
    <property type="entry name" value="DeoC"/>
    <property type="match status" value="1"/>
</dbReference>
<reference evidence="8" key="1">
    <citation type="submission" date="2021-05" db="EMBL/GenBank/DDBJ databases">
        <title>Complete genome sequence of the cellulolytic planctomycete Telmatocola sphagniphila SP2T and characterization of the first cellulase from planctomycetes.</title>
        <authorList>
            <person name="Rakitin A.L."/>
            <person name="Beletsky A.V."/>
            <person name="Naumoff D.G."/>
            <person name="Kulichevskaya I.S."/>
            <person name="Mardanov A.V."/>
            <person name="Ravin N.V."/>
            <person name="Dedysh S.N."/>
        </authorList>
    </citation>
    <scope>NUCLEOTIDE SEQUENCE</scope>
    <source>
        <strain evidence="8">SP2T</strain>
    </source>
</reference>
<keyword evidence="2 7" id="KW-0963">Cytoplasm</keyword>
<comment type="similarity">
    <text evidence="1 7">Belongs to the DeoC/FbaB aldolase family. DeoC type 1 subfamily.</text>
</comment>
<evidence type="ECO:0000256" key="4">
    <source>
        <dbReference type="ARBA" id="ARBA00023270"/>
    </source>
</evidence>
<proteinExistence type="inferred from homology"/>
<organism evidence="8 9">
    <name type="scientific">Telmatocola sphagniphila</name>
    <dbReference type="NCBI Taxonomy" id="1123043"/>
    <lineage>
        <taxon>Bacteria</taxon>
        <taxon>Pseudomonadati</taxon>
        <taxon>Planctomycetota</taxon>
        <taxon>Planctomycetia</taxon>
        <taxon>Gemmatales</taxon>
        <taxon>Gemmataceae</taxon>
    </lineage>
</organism>
<feature type="active site" description="Schiff-base intermediate with acetaldehyde" evidence="7">
    <location>
        <position position="159"/>
    </location>
</feature>
<dbReference type="InterPro" id="IPR028581">
    <property type="entry name" value="DeoC_typeI"/>
</dbReference>
<dbReference type="GO" id="GO:0005737">
    <property type="term" value="C:cytoplasm"/>
    <property type="evidence" value="ECO:0007669"/>
    <property type="project" value="UniProtKB-SubCell"/>
</dbReference>
<dbReference type="GO" id="GO:0016052">
    <property type="term" value="P:carbohydrate catabolic process"/>
    <property type="evidence" value="ECO:0007669"/>
    <property type="project" value="TreeGrafter"/>
</dbReference>
<comment type="subcellular location">
    <subcellularLocation>
        <location evidence="7">Cytoplasm</location>
    </subcellularLocation>
</comment>
<evidence type="ECO:0000256" key="6">
    <source>
        <dbReference type="ARBA" id="ARBA00056337"/>
    </source>
</evidence>
<dbReference type="Proteomes" id="UP000676194">
    <property type="component" value="Chromosome"/>
</dbReference>
<evidence type="ECO:0000256" key="7">
    <source>
        <dbReference type="HAMAP-Rule" id="MF_00114"/>
    </source>
</evidence>
<dbReference type="CDD" id="cd00959">
    <property type="entry name" value="DeoC"/>
    <property type="match status" value="1"/>
</dbReference>
<protein>
    <recommendedName>
        <fullName evidence="7">Deoxyribose-phosphate aldolase</fullName>
        <shortName evidence="7">DERA</shortName>
        <ecNumber evidence="7">4.1.2.4</ecNumber>
    </recommendedName>
    <alternativeName>
        <fullName evidence="7">2-deoxy-D-ribose 5-phosphate aldolase</fullName>
    </alternativeName>
    <alternativeName>
        <fullName evidence="7">Phosphodeoxyriboaldolase</fullName>
        <shortName evidence="7">Deoxyriboaldolase</shortName>
    </alternativeName>
</protein>
<dbReference type="GO" id="GO:0004139">
    <property type="term" value="F:deoxyribose-phosphate aldolase activity"/>
    <property type="evidence" value="ECO:0007669"/>
    <property type="project" value="UniProtKB-UniRule"/>
</dbReference>
<dbReference type="PIRSF" id="PIRSF001357">
    <property type="entry name" value="DeoC"/>
    <property type="match status" value="1"/>
</dbReference>
<dbReference type="NCBIfam" id="TIGR00126">
    <property type="entry name" value="deoC"/>
    <property type="match status" value="1"/>
</dbReference>
<dbReference type="InterPro" id="IPR002915">
    <property type="entry name" value="DeoC/FbaB/LacD_aldolase"/>
</dbReference>
<dbReference type="AlphaFoldDB" id="A0A8E6B8K7"/>
<evidence type="ECO:0000313" key="8">
    <source>
        <dbReference type="EMBL" id="QVL33126.1"/>
    </source>
</evidence>
<gene>
    <name evidence="7 8" type="primary">deoC</name>
    <name evidence="8" type="ORF">KIH39_04205</name>
</gene>
<evidence type="ECO:0000313" key="9">
    <source>
        <dbReference type="Proteomes" id="UP000676194"/>
    </source>
</evidence>
<comment type="function">
    <text evidence="6 7">Catalyzes a reversible aldol reaction between acetaldehyde and D-glyceraldehyde 3-phosphate to generate 2-deoxy-D-ribose 5-phosphate.</text>
</comment>
<evidence type="ECO:0000256" key="3">
    <source>
        <dbReference type="ARBA" id="ARBA00023239"/>
    </source>
</evidence>
<sequence length="229" mass="24748">MADFTLEQIAKMFDHSLLQPVLTDKELEAGCQLAREFKVASVCIKPYAVPMAVEILKGSGVLASTVIGFPQGGNVTRIKVEEALQAIGDGAVELDMVVNIGKVLSGDWNYVTRDVGAVVEAAHKKKAIVKVIFENCFLKDEHKEMLCKICGEVKADFVKTSTGYGESGATDHDLTLMRKFSPSHVQVKAAGGVRNFERVMAVRALGVSRIGATATKQILEDCKAFLSKS</sequence>
<accession>A0A8E6B8K7</accession>
<comment type="pathway">
    <text evidence="7">Carbohydrate degradation; 2-deoxy-D-ribose 1-phosphate degradation; D-glyceraldehyde 3-phosphate and acetaldehyde from 2-deoxy-alpha-D-ribose 1-phosphate: step 2/2.</text>
</comment>
<dbReference type="UniPathway" id="UPA00002">
    <property type="reaction ID" value="UER00468"/>
</dbReference>
<dbReference type="InterPro" id="IPR011343">
    <property type="entry name" value="DeoC"/>
</dbReference>
<dbReference type="GO" id="GO:0009264">
    <property type="term" value="P:deoxyribonucleotide catabolic process"/>
    <property type="evidence" value="ECO:0007669"/>
    <property type="project" value="UniProtKB-UniRule"/>
</dbReference>
<dbReference type="GO" id="GO:0006018">
    <property type="term" value="P:2-deoxyribose 1-phosphate catabolic process"/>
    <property type="evidence" value="ECO:0007669"/>
    <property type="project" value="UniProtKB-UniRule"/>
</dbReference>
<evidence type="ECO:0000256" key="5">
    <source>
        <dbReference type="ARBA" id="ARBA00048791"/>
    </source>
</evidence>
<feature type="active site" description="Proton donor/acceptor" evidence="7">
    <location>
        <position position="95"/>
    </location>
</feature>
<dbReference type="FunFam" id="3.20.20.70:FF:000044">
    <property type="entry name" value="Deoxyribose-phosphate aldolase"/>
    <property type="match status" value="1"/>
</dbReference>
<dbReference type="KEGG" id="tsph:KIH39_04205"/>
<dbReference type="SUPFAM" id="SSF51569">
    <property type="entry name" value="Aldolase"/>
    <property type="match status" value="1"/>
</dbReference>
<dbReference type="InterPro" id="IPR013785">
    <property type="entry name" value="Aldolase_TIM"/>
</dbReference>
<dbReference type="PANTHER" id="PTHR10889:SF1">
    <property type="entry name" value="DEOXYRIBOSE-PHOSPHATE ALDOLASE"/>
    <property type="match status" value="1"/>
</dbReference>
<dbReference type="PANTHER" id="PTHR10889">
    <property type="entry name" value="DEOXYRIBOSE-PHOSPHATE ALDOLASE"/>
    <property type="match status" value="1"/>
</dbReference>
<comment type="catalytic activity">
    <reaction evidence="5 7">
        <text>2-deoxy-D-ribose 5-phosphate = D-glyceraldehyde 3-phosphate + acetaldehyde</text>
        <dbReference type="Rhea" id="RHEA:12821"/>
        <dbReference type="ChEBI" id="CHEBI:15343"/>
        <dbReference type="ChEBI" id="CHEBI:59776"/>
        <dbReference type="ChEBI" id="CHEBI:62877"/>
        <dbReference type="EC" id="4.1.2.4"/>
    </reaction>
</comment>
<keyword evidence="3 7" id="KW-0456">Lyase</keyword>
<dbReference type="Gene3D" id="3.20.20.70">
    <property type="entry name" value="Aldolase class I"/>
    <property type="match status" value="1"/>
</dbReference>
<evidence type="ECO:0000256" key="1">
    <source>
        <dbReference type="ARBA" id="ARBA00010936"/>
    </source>
</evidence>
<dbReference type="RefSeq" id="WP_213498016.1">
    <property type="nucleotide sequence ID" value="NZ_CP074694.1"/>
</dbReference>
<keyword evidence="4 7" id="KW-0704">Schiff base</keyword>
<dbReference type="HAMAP" id="MF_00114">
    <property type="entry name" value="DeoC_type1"/>
    <property type="match status" value="1"/>
</dbReference>